<evidence type="ECO:0000259" key="1">
    <source>
        <dbReference type="Pfam" id="PF14451"/>
    </source>
</evidence>
<dbReference type="Pfam" id="PF14451">
    <property type="entry name" value="Ub-Mut7C"/>
    <property type="match status" value="1"/>
</dbReference>
<dbReference type="InterPro" id="IPR027798">
    <property type="entry name" value="Ub_Mut7C"/>
</dbReference>
<sequence length="83" mass="9108">MKITLKLYANLSGYLPANAQYNRVEIDIAQDNTPHQVLSAYHVPLAMAHLVLLNGVYLLPEQRDQPLLKSGDTLAVWPPVAGG</sequence>
<comment type="caution">
    <text evidence="2">The sequence shown here is derived from an EMBL/GenBank/DDBJ whole genome shotgun (WGS) entry which is preliminary data.</text>
</comment>
<dbReference type="RefSeq" id="WP_086488071.1">
    <property type="nucleotide sequence ID" value="NZ_MSLT01000012.1"/>
</dbReference>
<dbReference type="Gene3D" id="3.10.20.30">
    <property type="match status" value="1"/>
</dbReference>
<dbReference type="EMBL" id="MSLT01000012">
    <property type="protein sequence ID" value="OUD14290.1"/>
    <property type="molecule type" value="Genomic_DNA"/>
</dbReference>
<gene>
    <name evidence="2" type="ORF">TPSD3_08175</name>
</gene>
<dbReference type="AlphaFoldDB" id="A0A251X8M8"/>
<proteinExistence type="predicted"/>
<dbReference type="OrthoDB" id="7860782at2"/>
<accession>A0A251X8M8</accession>
<evidence type="ECO:0000313" key="2">
    <source>
        <dbReference type="EMBL" id="OUD14290.1"/>
    </source>
</evidence>
<organism evidence="2 3">
    <name type="scientific">Thioflexithrix psekupsensis</name>
    <dbReference type="NCBI Taxonomy" id="1570016"/>
    <lineage>
        <taxon>Bacteria</taxon>
        <taxon>Pseudomonadati</taxon>
        <taxon>Pseudomonadota</taxon>
        <taxon>Gammaproteobacteria</taxon>
        <taxon>Thiotrichales</taxon>
        <taxon>Thioflexithrix</taxon>
    </lineage>
</organism>
<reference evidence="2 3" key="1">
    <citation type="submission" date="2016-12" db="EMBL/GenBank/DDBJ databases">
        <title>Thioflexothrix psekupsii D3 genome sequencing and assembly.</title>
        <authorList>
            <person name="Fomenkov A."/>
            <person name="Vincze T."/>
            <person name="Grabovich M."/>
            <person name="Anton B.P."/>
            <person name="Dubinina G."/>
            <person name="Orlova M."/>
            <person name="Belousova E."/>
            <person name="Roberts R.J."/>
        </authorList>
    </citation>
    <scope>NUCLEOTIDE SEQUENCE [LARGE SCALE GENOMIC DNA]</scope>
    <source>
        <strain evidence="2">D3</strain>
    </source>
</reference>
<dbReference type="SUPFAM" id="SSF54285">
    <property type="entry name" value="MoaD/ThiS"/>
    <property type="match status" value="1"/>
</dbReference>
<evidence type="ECO:0000313" key="3">
    <source>
        <dbReference type="Proteomes" id="UP000194798"/>
    </source>
</evidence>
<dbReference type="InterPro" id="IPR012675">
    <property type="entry name" value="Beta-grasp_dom_sf"/>
</dbReference>
<name>A0A251X8M8_9GAMM</name>
<feature type="domain" description="Ubiquitin Mut7-C" evidence="1">
    <location>
        <begin position="2"/>
        <end position="78"/>
    </location>
</feature>
<dbReference type="InterPro" id="IPR016155">
    <property type="entry name" value="Mopterin_synth/thiamin_S_b"/>
</dbReference>
<protein>
    <submittedName>
        <fullName evidence="2">Molybdopterin synthase sulfur carrier subunit</fullName>
    </submittedName>
</protein>
<dbReference type="Proteomes" id="UP000194798">
    <property type="component" value="Unassembled WGS sequence"/>
</dbReference>
<keyword evidence="3" id="KW-1185">Reference proteome</keyword>